<feature type="coiled-coil region" evidence="1">
    <location>
        <begin position="95"/>
        <end position="122"/>
    </location>
</feature>
<evidence type="ECO:0000256" key="2">
    <source>
        <dbReference type="SAM" id="MobiDB-lite"/>
    </source>
</evidence>
<sequence length="387" mass="42846">MARPPIVQPHTRIQPSGTPRKPARDPDRYFLGRFWRAAKWGSIFLLVLLATAALLSRYIGEDGAPFAWLEEDRTFTVAAPVDWSSVDAEIRAVFLEARRKAEQRARQELDAWQAELMQRVEEDFLPWYFGFWNQQWRDLKALGYLAADWVGGAGAQDTMMADFRDAFAVQVMPPGETQMRMEAIARESLRVYLEHARSRLREIPAEYQVPRDDWQQHLSHIGLQLAQARTQDEQVPTTLKGLVTFGAAGTTAVVLRGSRAMGRVGAAAMRWAPRAGAAAGETALVGSALRGRVARTGGRRAARTGGRLGGRVLGAAALVGFLAWDVYDYSRTEAELRPKLRKRLAAYLDALRQRMLRDSGNGVLAPVHEVESAVHDQLSGASSPGAS</sequence>
<evidence type="ECO:0000256" key="3">
    <source>
        <dbReference type="SAM" id="Phobius"/>
    </source>
</evidence>
<protein>
    <submittedName>
        <fullName evidence="4">Uncharacterized protein</fullName>
    </submittedName>
</protein>
<feature type="region of interest" description="Disordered" evidence="2">
    <location>
        <begin position="1"/>
        <end position="24"/>
    </location>
</feature>
<keyword evidence="5" id="KW-1185">Reference proteome</keyword>
<gene>
    <name evidence="4" type="ORF">ACERLL_01775</name>
</gene>
<dbReference type="RefSeq" id="WP_373654338.1">
    <property type="nucleotide sequence ID" value="NZ_JBGUAW010000001.1"/>
</dbReference>
<evidence type="ECO:0000313" key="4">
    <source>
        <dbReference type="EMBL" id="MFA9459555.1"/>
    </source>
</evidence>
<dbReference type="EMBL" id="JBGUAW010000001">
    <property type="protein sequence ID" value="MFA9459555.1"/>
    <property type="molecule type" value="Genomic_DNA"/>
</dbReference>
<proteinExistence type="predicted"/>
<name>A0ABV4TSM0_9GAMM</name>
<dbReference type="Proteomes" id="UP001575181">
    <property type="component" value="Unassembled WGS sequence"/>
</dbReference>
<accession>A0ABV4TSM0</accession>
<keyword evidence="1" id="KW-0175">Coiled coil</keyword>
<feature type="transmembrane region" description="Helical" evidence="3">
    <location>
        <begin position="37"/>
        <end position="55"/>
    </location>
</feature>
<reference evidence="4 5" key="1">
    <citation type="submission" date="2024-08" db="EMBL/GenBank/DDBJ databases">
        <title>Whole-genome sequencing of halo(alkali)philic microorganisms from hypersaline lakes.</title>
        <authorList>
            <person name="Sorokin D.Y."/>
            <person name="Merkel A.Y."/>
            <person name="Messina E."/>
            <person name="Yakimov M."/>
        </authorList>
    </citation>
    <scope>NUCLEOTIDE SEQUENCE [LARGE SCALE GENOMIC DNA]</scope>
    <source>
        <strain evidence="4 5">Cl-TMA</strain>
    </source>
</reference>
<evidence type="ECO:0000313" key="5">
    <source>
        <dbReference type="Proteomes" id="UP001575181"/>
    </source>
</evidence>
<keyword evidence="3" id="KW-0472">Membrane</keyword>
<comment type="caution">
    <text evidence="4">The sequence shown here is derived from an EMBL/GenBank/DDBJ whole genome shotgun (WGS) entry which is preliminary data.</text>
</comment>
<evidence type="ECO:0000256" key="1">
    <source>
        <dbReference type="SAM" id="Coils"/>
    </source>
</evidence>
<organism evidence="4 5">
    <name type="scientific">Thiohalorhabdus methylotrophus</name>
    <dbReference type="NCBI Taxonomy" id="3242694"/>
    <lineage>
        <taxon>Bacteria</taxon>
        <taxon>Pseudomonadati</taxon>
        <taxon>Pseudomonadota</taxon>
        <taxon>Gammaproteobacteria</taxon>
        <taxon>Thiohalorhabdales</taxon>
        <taxon>Thiohalorhabdaceae</taxon>
        <taxon>Thiohalorhabdus</taxon>
    </lineage>
</organism>
<keyword evidence="3" id="KW-1133">Transmembrane helix</keyword>
<keyword evidence="3" id="KW-0812">Transmembrane</keyword>